<dbReference type="Pfam" id="PF14592">
    <property type="entry name" value="Chondroitinas_B"/>
    <property type="match status" value="1"/>
</dbReference>
<keyword evidence="1" id="KW-0456">Lyase</keyword>
<organism evidence="1 2">
    <name type="scientific">Lutibacter oricola</name>
    <dbReference type="NCBI Taxonomy" id="762486"/>
    <lineage>
        <taxon>Bacteria</taxon>
        <taxon>Pseudomonadati</taxon>
        <taxon>Bacteroidota</taxon>
        <taxon>Flavobacteriia</taxon>
        <taxon>Flavobacteriales</taxon>
        <taxon>Flavobacteriaceae</taxon>
        <taxon>Lutibacter</taxon>
    </lineage>
</organism>
<proteinExistence type="predicted"/>
<dbReference type="OrthoDB" id="6475864at2"/>
<gene>
    <name evidence="1" type="ORF">SAMN05444411_11232</name>
</gene>
<evidence type="ECO:0000313" key="2">
    <source>
        <dbReference type="Proteomes" id="UP000199595"/>
    </source>
</evidence>
<dbReference type="SMART" id="SM00710">
    <property type="entry name" value="PbH1"/>
    <property type="match status" value="3"/>
</dbReference>
<dbReference type="RefSeq" id="WP_090125817.1">
    <property type="nucleotide sequence ID" value="NZ_FNNJ01000012.1"/>
</dbReference>
<dbReference type="GO" id="GO:0016829">
    <property type="term" value="F:lyase activity"/>
    <property type="evidence" value="ECO:0007669"/>
    <property type="project" value="UniProtKB-KW"/>
</dbReference>
<dbReference type="InterPro" id="IPR012334">
    <property type="entry name" value="Pectin_lyas_fold"/>
</dbReference>
<dbReference type="SUPFAM" id="SSF51126">
    <property type="entry name" value="Pectin lyase-like"/>
    <property type="match status" value="2"/>
</dbReference>
<evidence type="ECO:0000313" key="1">
    <source>
        <dbReference type="EMBL" id="SDX93462.1"/>
    </source>
</evidence>
<sequence>MKTNILITLFIVSSFCTKMYTQASYSTLVATETEFTNALKNAKPGSEIVLKNGEWKNAQLLAIANGTKESPIIITAQTDGEVIFTGNSSLTIAGKHLIINGLWFKNGIPTSKSVISFRKDSKNFANNCRVTNCTISNYNPTDVTFQTHWVDLWGKNNRVDHCNFTGKTNIGSTLVVWLKGDEHTENNHQIDHNFFGFRPDLGENGGETIRIGTSTNSLKSSKTTVAYNTFKQCNGEIEIISNKSCDNIFNSNLFLESEGTLTLRHGNNALVENNVFIGNNKPRTGGIRIINKGHIVQNNFLIGLTGDDYRAPIVFMNGVPNSPLNRYHQVEDVLVQNNTIINCGTIVIGAGKDSEKSLAPINSSFVNNLVSNTNGKQLLDLNDANAKITFEGNIGETTAEINSDYFTKAAIEWQLLKSLPMPTANNTALTVSNYNKQSPSTDICNTTRTNLVAGAFNLNNQKIPSAILSKSGPLSWKPTVAIPTNNKPTTNIATVKPGVGTLEKAIKNAAAGSTLTLESGTYFLKNSVQLKKSIHIIGVHKDSVFIKANAKLEKPLSYLFRVQENCNFNLENVTLSGQHNKLVKYAIVSPNENEKAPYTLTISNCIFRNFKNKNGGSIFKAYVGTFANEITIKNSLFEDSYRGLNLSYEKGTTGNYNAGSVSLEYCVFKNMEQFAVSYTKAGNYFVNKGGKLSINHCIFSKVYDTEKGYILKNSGIDTVEITNSIFEKSYNLKTPFKLAAANHSVKNTLIYTCGTPKISGMASKAHIYTKNPKWEDAKHYIPNKKSILLKANNGIENIGVYLGSE</sequence>
<reference evidence="1 2" key="1">
    <citation type="submission" date="2016-10" db="EMBL/GenBank/DDBJ databases">
        <authorList>
            <person name="de Groot N.N."/>
        </authorList>
    </citation>
    <scope>NUCLEOTIDE SEQUENCE [LARGE SCALE GENOMIC DNA]</scope>
    <source>
        <strain evidence="1 2">DSM 24956</strain>
    </source>
</reference>
<dbReference type="InterPro" id="IPR006626">
    <property type="entry name" value="PbH1"/>
</dbReference>
<dbReference type="STRING" id="762486.SAMN05444411_11232"/>
<dbReference type="CDD" id="cd14251">
    <property type="entry name" value="PL-6"/>
    <property type="match status" value="1"/>
</dbReference>
<keyword evidence="2" id="KW-1185">Reference proteome</keyword>
<dbReference type="Proteomes" id="UP000199595">
    <property type="component" value="Unassembled WGS sequence"/>
</dbReference>
<protein>
    <submittedName>
        <fullName evidence="1">Poly(Beta-D-mannuronate) lyase</fullName>
    </submittedName>
</protein>
<name>A0A1H3FQW3_9FLAO</name>
<dbReference type="InterPro" id="IPR039513">
    <property type="entry name" value="PL-6"/>
</dbReference>
<dbReference type="AlphaFoldDB" id="A0A1H3FQW3"/>
<dbReference type="EMBL" id="FNNJ01000012">
    <property type="protein sequence ID" value="SDX93462.1"/>
    <property type="molecule type" value="Genomic_DNA"/>
</dbReference>
<accession>A0A1H3FQW3</accession>
<dbReference type="Gene3D" id="2.160.20.10">
    <property type="entry name" value="Single-stranded right-handed beta-helix, Pectin lyase-like"/>
    <property type="match status" value="2"/>
</dbReference>
<dbReference type="InterPro" id="IPR011050">
    <property type="entry name" value="Pectin_lyase_fold/virulence"/>
</dbReference>